<evidence type="ECO:0000313" key="2">
    <source>
        <dbReference type="EMBL" id="PHK00952.1"/>
    </source>
</evidence>
<evidence type="ECO:0000313" key="3">
    <source>
        <dbReference type="Proteomes" id="UP000222523"/>
    </source>
</evidence>
<accession>A0ABX4KXF1</accession>
<keyword evidence="1" id="KW-0812">Transmembrane</keyword>
<reference evidence="2 3" key="1">
    <citation type="submission" date="2015-02" db="EMBL/GenBank/DDBJ databases">
        <title>Nostoc linckia genome annotation.</title>
        <authorList>
            <person name="Zhou Z."/>
        </authorList>
    </citation>
    <scope>NUCLEOTIDE SEQUENCE [LARGE SCALE GENOMIC DNA]</scope>
    <source>
        <strain evidence="3">z7</strain>
    </source>
</reference>
<dbReference type="EMBL" id="LAHC01000002">
    <property type="protein sequence ID" value="PHK00952.1"/>
    <property type="molecule type" value="Genomic_DNA"/>
</dbReference>
<comment type="caution">
    <text evidence="2">The sequence shown here is derived from an EMBL/GenBank/DDBJ whole genome shotgun (WGS) entry which is preliminary data.</text>
</comment>
<feature type="transmembrane region" description="Helical" evidence="1">
    <location>
        <begin position="18"/>
        <end position="39"/>
    </location>
</feature>
<keyword evidence="1" id="KW-1133">Transmembrane helix</keyword>
<organism evidence="2 3">
    <name type="scientific">Nostoc linckia z7</name>
    <dbReference type="NCBI Taxonomy" id="1628745"/>
    <lineage>
        <taxon>Bacteria</taxon>
        <taxon>Bacillati</taxon>
        <taxon>Cyanobacteriota</taxon>
        <taxon>Cyanophyceae</taxon>
        <taxon>Nostocales</taxon>
        <taxon>Nostocaceae</taxon>
        <taxon>Nostoc</taxon>
    </lineage>
</organism>
<evidence type="ECO:0000256" key="1">
    <source>
        <dbReference type="SAM" id="Phobius"/>
    </source>
</evidence>
<keyword evidence="3" id="KW-1185">Reference proteome</keyword>
<proteinExistence type="predicted"/>
<name>A0ABX4KXF1_NOSLI</name>
<gene>
    <name evidence="2" type="ORF">VF04_01835</name>
</gene>
<dbReference type="Proteomes" id="UP000222523">
    <property type="component" value="Unassembled WGS sequence"/>
</dbReference>
<sequence>MGDEGDGNALGKGKRRDLFFLFAQCPIPKFFVFLLAVLAKVKGKRESFLVFTFLFLSCCE</sequence>
<protein>
    <submittedName>
        <fullName evidence="2">Uncharacterized protein</fullName>
    </submittedName>
</protein>
<keyword evidence="1" id="KW-0472">Membrane</keyword>